<feature type="coiled-coil region" evidence="1">
    <location>
        <begin position="377"/>
        <end position="456"/>
    </location>
</feature>
<feature type="region of interest" description="Disordered" evidence="2">
    <location>
        <begin position="106"/>
        <end position="135"/>
    </location>
</feature>
<dbReference type="Proteomes" id="UP000275078">
    <property type="component" value="Unassembled WGS sequence"/>
</dbReference>
<reference evidence="3 4" key="1">
    <citation type="journal article" date="2018" name="Nat. Ecol. Evol.">
        <title>Pezizomycetes genomes reveal the molecular basis of ectomycorrhizal truffle lifestyle.</title>
        <authorList>
            <person name="Murat C."/>
            <person name="Payen T."/>
            <person name="Noel B."/>
            <person name="Kuo A."/>
            <person name="Morin E."/>
            <person name="Chen J."/>
            <person name="Kohler A."/>
            <person name="Krizsan K."/>
            <person name="Balestrini R."/>
            <person name="Da Silva C."/>
            <person name="Montanini B."/>
            <person name="Hainaut M."/>
            <person name="Levati E."/>
            <person name="Barry K.W."/>
            <person name="Belfiori B."/>
            <person name="Cichocki N."/>
            <person name="Clum A."/>
            <person name="Dockter R.B."/>
            <person name="Fauchery L."/>
            <person name="Guy J."/>
            <person name="Iotti M."/>
            <person name="Le Tacon F."/>
            <person name="Lindquist E.A."/>
            <person name="Lipzen A."/>
            <person name="Malagnac F."/>
            <person name="Mello A."/>
            <person name="Molinier V."/>
            <person name="Miyauchi S."/>
            <person name="Poulain J."/>
            <person name="Riccioni C."/>
            <person name="Rubini A."/>
            <person name="Sitrit Y."/>
            <person name="Splivallo R."/>
            <person name="Traeger S."/>
            <person name="Wang M."/>
            <person name="Zifcakova L."/>
            <person name="Wipf D."/>
            <person name="Zambonelli A."/>
            <person name="Paolocci F."/>
            <person name="Nowrousian M."/>
            <person name="Ottonello S."/>
            <person name="Baldrian P."/>
            <person name="Spatafora J.W."/>
            <person name="Henrissat B."/>
            <person name="Nagy L.G."/>
            <person name="Aury J.M."/>
            <person name="Wincker P."/>
            <person name="Grigoriev I.V."/>
            <person name="Bonfante P."/>
            <person name="Martin F.M."/>
        </authorList>
    </citation>
    <scope>NUCLEOTIDE SEQUENCE [LARGE SCALE GENOMIC DNA]</scope>
    <source>
        <strain evidence="3 4">RN42</strain>
    </source>
</reference>
<organism evidence="3 4">
    <name type="scientific">Ascobolus immersus RN42</name>
    <dbReference type="NCBI Taxonomy" id="1160509"/>
    <lineage>
        <taxon>Eukaryota</taxon>
        <taxon>Fungi</taxon>
        <taxon>Dikarya</taxon>
        <taxon>Ascomycota</taxon>
        <taxon>Pezizomycotina</taxon>
        <taxon>Pezizomycetes</taxon>
        <taxon>Pezizales</taxon>
        <taxon>Ascobolaceae</taxon>
        <taxon>Ascobolus</taxon>
    </lineage>
</organism>
<evidence type="ECO:0000256" key="2">
    <source>
        <dbReference type="SAM" id="MobiDB-lite"/>
    </source>
</evidence>
<evidence type="ECO:0000313" key="3">
    <source>
        <dbReference type="EMBL" id="RPA73065.1"/>
    </source>
</evidence>
<feature type="region of interest" description="Disordered" evidence="2">
    <location>
        <begin position="508"/>
        <end position="531"/>
    </location>
</feature>
<protein>
    <submittedName>
        <fullName evidence="3">Uncharacterized protein</fullName>
    </submittedName>
</protein>
<keyword evidence="4" id="KW-1185">Reference proteome</keyword>
<gene>
    <name evidence="3" type="ORF">BJ508DRAFT_366918</name>
</gene>
<accession>A0A3N4HG36</accession>
<dbReference type="EMBL" id="ML119835">
    <property type="protein sequence ID" value="RPA73065.1"/>
    <property type="molecule type" value="Genomic_DNA"/>
</dbReference>
<keyword evidence="1" id="KW-0175">Coiled coil</keyword>
<proteinExistence type="predicted"/>
<feature type="region of interest" description="Disordered" evidence="2">
    <location>
        <begin position="1"/>
        <end position="68"/>
    </location>
</feature>
<name>A0A3N4HG36_ASCIM</name>
<feature type="compositionally biased region" description="Polar residues" evidence="2">
    <location>
        <begin position="44"/>
        <end position="56"/>
    </location>
</feature>
<feature type="compositionally biased region" description="Polar residues" evidence="2">
    <location>
        <begin position="521"/>
        <end position="531"/>
    </location>
</feature>
<evidence type="ECO:0000313" key="4">
    <source>
        <dbReference type="Proteomes" id="UP000275078"/>
    </source>
</evidence>
<feature type="compositionally biased region" description="Low complexity" evidence="2">
    <location>
        <begin position="23"/>
        <end position="36"/>
    </location>
</feature>
<feature type="coiled-coil region" evidence="1">
    <location>
        <begin position="282"/>
        <end position="340"/>
    </location>
</feature>
<evidence type="ECO:0000256" key="1">
    <source>
        <dbReference type="SAM" id="Coils"/>
    </source>
</evidence>
<sequence length="531" mass="60840">MSDIPYEMPVQEYFPETGRGNETVTSRSTSQPSSTSDVALDTGSRGNTEIAGSSSTPEEKASHPHLCSNSSMGEVIVLPKVIVTDPEMNVITKHAIPIIITTQATTDTSEKEKDYSEEETMNCSEEDGRVAPGPRRMDLEPYKFDGSVSTQLTPSFKLNRRLIDHRIWVAEAECAQIEGQWREKYPESHEKRWEGRRVNKGKHQRDLEAAPRFPKARMKKTQEVLEKEIEFAKLGLYVAKLKLIALDRERPDSMELLGLLVEITQLQLEIPLIERLAADQEVKRKEVKVQKLRLDVARLQHRILLIEKSAPEREVKRKEAEVLRLRLDVAQIELETLEKETSDEVDHLKLRLDVTQLQLQILLIEGLASDGEVKRKEAEVELRLEIAELKLRSLLKESLADEVEHRKVQSEIAKLKNDALRMEVERDEVEDLKHRLENAEQKREALRKERSDHIRNFSLPCACTRGSNRKTGGMLCKRGEWASFDIVEGKDIPIEILSYQRLSVDDTIDQGDTETSRSQDIRNPSIQYPEF</sequence>
<dbReference type="AlphaFoldDB" id="A0A3N4HG36"/>